<dbReference type="EMBL" id="JDVG02000605">
    <property type="protein sequence ID" value="KFB71035.1"/>
    <property type="molecule type" value="Genomic_DNA"/>
</dbReference>
<dbReference type="Proteomes" id="UP000020077">
    <property type="component" value="Unassembled WGS sequence"/>
</dbReference>
<protein>
    <submittedName>
        <fullName evidence="1">Uncharacterized protein</fullName>
    </submittedName>
</protein>
<organism evidence="1 2">
    <name type="scientific">Candidatus Accumulibacter phosphatis</name>
    <dbReference type="NCBI Taxonomy" id="327160"/>
    <lineage>
        <taxon>Bacteria</taxon>
        <taxon>Pseudomonadati</taxon>
        <taxon>Pseudomonadota</taxon>
        <taxon>Betaproteobacteria</taxon>
        <taxon>Candidatus Accumulibacter</taxon>
    </lineage>
</organism>
<gene>
    <name evidence="1" type="ORF">AW09_003851</name>
</gene>
<comment type="caution">
    <text evidence="1">The sequence shown here is derived from an EMBL/GenBank/DDBJ whole genome shotgun (WGS) entry which is preliminary data.</text>
</comment>
<evidence type="ECO:0000313" key="2">
    <source>
        <dbReference type="Proteomes" id="UP000020077"/>
    </source>
</evidence>
<proteinExistence type="predicted"/>
<evidence type="ECO:0000313" key="1">
    <source>
        <dbReference type="EMBL" id="KFB71035.1"/>
    </source>
</evidence>
<reference evidence="1 2" key="1">
    <citation type="submission" date="2014-02" db="EMBL/GenBank/DDBJ databases">
        <title>Expanding our view of genomic diversity in Candidatus Accumulibacter clades.</title>
        <authorList>
            <person name="Skennerton C.T."/>
            <person name="Barr J.J."/>
            <person name="Slater F.R."/>
            <person name="Bond P.L."/>
            <person name="Tyson G.W."/>
        </authorList>
    </citation>
    <scope>NUCLEOTIDE SEQUENCE [LARGE SCALE GENOMIC DNA]</scope>
    <source>
        <strain evidence="2">BA-91</strain>
    </source>
</reference>
<dbReference type="AlphaFoldDB" id="A0A080LTV7"/>
<name>A0A080LTV7_9PROT</name>
<sequence length="244" mass="27512">MRLAGRFQSFRFFDDQLRIQRVEHLDQGGCRFGLMLANHIRQHQGECGDCLLDAGNRFEAVGVCGVIAAQQRQFECMRQDLDRCYADGSGDAGKGMRSPVHFVRCRGGQVCFQERELALQSSQVSTGFFVKDLGQCRSDRKLCAGFLYSEVDRCRCRLAGFLWKSGWRSLRKAFARRCCSGLAGQRQQDAGFAAVAKGIGQSDHARYIRCVAAPGLEMLDPREKDAVGLFKQVQEDWRDFLFLS</sequence>
<accession>A0A080LTV7</accession>